<dbReference type="GO" id="GO:0022857">
    <property type="term" value="F:transmembrane transporter activity"/>
    <property type="evidence" value="ECO:0007669"/>
    <property type="project" value="InterPro"/>
</dbReference>
<evidence type="ECO:0000256" key="1">
    <source>
        <dbReference type="ARBA" id="ARBA00004141"/>
    </source>
</evidence>
<keyword evidence="4" id="KW-0406">Ion transport</keyword>
<comment type="similarity">
    <text evidence="7">Belongs to the major facilitator superfamily. Sodium/anion cotransporter (TC 2.A.1.14) family.</text>
</comment>
<organism evidence="9 10">
    <name type="scientific">Zizania palustris</name>
    <name type="common">Northern wild rice</name>
    <dbReference type="NCBI Taxonomy" id="103762"/>
    <lineage>
        <taxon>Eukaryota</taxon>
        <taxon>Viridiplantae</taxon>
        <taxon>Streptophyta</taxon>
        <taxon>Embryophyta</taxon>
        <taxon>Tracheophyta</taxon>
        <taxon>Spermatophyta</taxon>
        <taxon>Magnoliopsida</taxon>
        <taxon>Liliopsida</taxon>
        <taxon>Poales</taxon>
        <taxon>Poaceae</taxon>
        <taxon>BOP clade</taxon>
        <taxon>Oryzoideae</taxon>
        <taxon>Oryzeae</taxon>
        <taxon>Zizaniinae</taxon>
        <taxon>Zizania</taxon>
    </lineage>
</organism>
<evidence type="ECO:0008006" key="11">
    <source>
        <dbReference type="Google" id="ProtNLM"/>
    </source>
</evidence>
<evidence type="ECO:0000256" key="5">
    <source>
        <dbReference type="ARBA" id="ARBA00023136"/>
    </source>
</evidence>
<evidence type="ECO:0000256" key="4">
    <source>
        <dbReference type="ARBA" id="ARBA00023065"/>
    </source>
</evidence>
<keyword evidence="5 8" id="KW-0472">Membrane</keyword>
<keyword evidence="2 8" id="KW-0812">Transmembrane</keyword>
<dbReference type="GO" id="GO:0016020">
    <property type="term" value="C:membrane"/>
    <property type="evidence" value="ECO:0007669"/>
    <property type="project" value="UniProtKB-SubCell"/>
</dbReference>
<gene>
    <name evidence="9" type="ORF">GUJ93_ZPchr0002g25110</name>
</gene>
<evidence type="ECO:0000256" key="3">
    <source>
        <dbReference type="ARBA" id="ARBA00022989"/>
    </source>
</evidence>
<reference evidence="9" key="1">
    <citation type="journal article" date="2021" name="bioRxiv">
        <title>Whole Genome Assembly and Annotation of Northern Wild Rice, Zizania palustris L., Supports a Whole Genome Duplication in the Zizania Genus.</title>
        <authorList>
            <person name="Haas M."/>
            <person name="Kono T."/>
            <person name="Macchietto M."/>
            <person name="Millas R."/>
            <person name="McGilp L."/>
            <person name="Shao M."/>
            <person name="Duquette J."/>
            <person name="Hirsch C.N."/>
            <person name="Kimball J."/>
        </authorList>
    </citation>
    <scope>NUCLEOTIDE SEQUENCE</scope>
    <source>
        <tissue evidence="9">Fresh leaf tissue</tissue>
    </source>
</reference>
<evidence type="ECO:0000256" key="2">
    <source>
        <dbReference type="ARBA" id="ARBA00022692"/>
    </source>
</evidence>
<dbReference type="PANTHER" id="PTHR11662:SF446">
    <property type="entry name" value="SODIUM-DEPENDENT PHOSPHATE TRANSPORT PROTEIN 1, CHLOROPLASTIC"/>
    <property type="match status" value="1"/>
</dbReference>
<dbReference type="AlphaFoldDB" id="A0A8J5SJ23"/>
<comment type="caution">
    <text evidence="9">The sequence shown here is derived from an EMBL/GenBank/DDBJ whole genome shotgun (WGS) entry which is preliminary data.</text>
</comment>
<evidence type="ECO:0000256" key="8">
    <source>
        <dbReference type="SAM" id="Phobius"/>
    </source>
</evidence>
<comment type="function">
    <text evidence="6">Probable anion transporter.</text>
</comment>
<dbReference type="PANTHER" id="PTHR11662">
    <property type="entry name" value="SOLUTE CARRIER FAMILY 17"/>
    <property type="match status" value="1"/>
</dbReference>
<dbReference type="Pfam" id="PF07690">
    <property type="entry name" value="MFS_1"/>
    <property type="match status" value="1"/>
</dbReference>
<dbReference type="InterPro" id="IPR050382">
    <property type="entry name" value="MFS_Na/Anion_cotransporter"/>
</dbReference>
<dbReference type="Proteomes" id="UP000729402">
    <property type="component" value="Unassembled WGS sequence"/>
</dbReference>
<feature type="transmembrane region" description="Helical" evidence="8">
    <location>
        <begin position="84"/>
        <end position="108"/>
    </location>
</feature>
<protein>
    <recommendedName>
        <fullName evidence="11">Major facilitator superfamily (MFS) profile domain-containing protein</fullName>
    </recommendedName>
</protein>
<accession>A0A8J5SJ23</accession>
<evidence type="ECO:0000313" key="10">
    <source>
        <dbReference type="Proteomes" id="UP000729402"/>
    </source>
</evidence>
<proteinExistence type="inferred from homology"/>
<keyword evidence="3 8" id="KW-1133">Transmembrane helix</keyword>
<evidence type="ECO:0000313" key="9">
    <source>
        <dbReference type="EMBL" id="KAG8059046.1"/>
    </source>
</evidence>
<reference evidence="9" key="2">
    <citation type="submission" date="2021-02" db="EMBL/GenBank/DDBJ databases">
        <authorList>
            <person name="Kimball J.A."/>
            <person name="Haas M.W."/>
            <person name="Macchietto M."/>
            <person name="Kono T."/>
            <person name="Duquette J."/>
            <person name="Shao M."/>
        </authorList>
    </citation>
    <scope>NUCLEOTIDE SEQUENCE</scope>
    <source>
        <tissue evidence="9">Fresh leaf tissue</tissue>
    </source>
</reference>
<name>A0A8J5SJ23_ZIZPA</name>
<keyword evidence="4" id="KW-0813">Transport</keyword>
<evidence type="ECO:0000256" key="6">
    <source>
        <dbReference type="ARBA" id="ARBA00024302"/>
    </source>
</evidence>
<dbReference type="InterPro" id="IPR011701">
    <property type="entry name" value="MFS"/>
</dbReference>
<comment type="subcellular location">
    <subcellularLocation>
        <location evidence="1">Membrane</location>
        <topology evidence="1">Multi-pass membrane protein</topology>
    </subcellularLocation>
</comment>
<dbReference type="GO" id="GO:0006811">
    <property type="term" value="P:monoatomic ion transport"/>
    <property type="evidence" value="ECO:0007669"/>
    <property type="project" value="UniProtKB-KW"/>
</dbReference>
<evidence type="ECO:0000256" key="7">
    <source>
        <dbReference type="ARBA" id="ARBA00024362"/>
    </source>
</evidence>
<dbReference type="OrthoDB" id="2250022at2759"/>
<sequence>MSQLLITSVIIYLQFHLTGESYIFHHLQVNMSIAILPMSAEFSWNLQTVGLIQSSFFWGYLLTQIAGGIWADTVGGRTALGFGVIWWFIATAFTLVAMKLGLPFLLVVRTFMGIGEHAEIVNQGKLVSHEIINNLLSKRLKNRGAGRIGIYSGWFPLNSKTSGEGFSHIRSQIFIHSMI</sequence>
<dbReference type="EMBL" id="JAAALK010000287">
    <property type="protein sequence ID" value="KAG8059046.1"/>
    <property type="molecule type" value="Genomic_DNA"/>
</dbReference>
<keyword evidence="10" id="KW-1185">Reference proteome</keyword>